<dbReference type="InterPro" id="IPR006153">
    <property type="entry name" value="Cation/H_exchanger_TM"/>
</dbReference>
<feature type="transmembrane region" description="Helical" evidence="12">
    <location>
        <begin position="70"/>
        <end position="87"/>
    </location>
</feature>
<feature type="transmembrane region" description="Helical" evidence="12">
    <location>
        <begin position="200"/>
        <end position="226"/>
    </location>
</feature>
<evidence type="ECO:0000256" key="11">
    <source>
        <dbReference type="ARBA" id="ARBA00023201"/>
    </source>
</evidence>
<gene>
    <name evidence="14" type="ORF">Q765_10470</name>
</gene>
<dbReference type="eggNOG" id="COG0025">
    <property type="taxonomic scope" value="Bacteria"/>
</dbReference>
<evidence type="ECO:0000256" key="8">
    <source>
        <dbReference type="ARBA" id="ARBA00023053"/>
    </source>
</evidence>
<dbReference type="PANTHER" id="PTHR10110:SF195">
    <property type="entry name" value="NA(+)_H(+) ANTIPORTER NHAS2"/>
    <property type="match status" value="1"/>
</dbReference>
<keyword evidence="10 12" id="KW-0472">Membrane</keyword>
<evidence type="ECO:0000256" key="4">
    <source>
        <dbReference type="ARBA" id="ARBA00022449"/>
    </source>
</evidence>
<sequence>MNAYLILVCLISLSAAFAYVNHRFIKLPFVIGLFFLATVLSLIVISSRWWDVIHYVQIRDFLGRIELSEVILDIMLGLLLFAGSLHTNWDNIKSQLKPITLFAVLGVALSTIIIGGAFYWVSGLLGLGVGLLHCLIFGALISPTDPIAVLGILTKANVSKKVESTIVGESLFNDGVGVVIFIALLETLKLGNPEIDFSHFGVLFLQEALGGLAFGLALGFSLHALLKSIDNYETEVLLTLAFVMAGYAVSNIMHLSGALAMVVMGLLVGNYKKDKSMSDKTQEYVHKFWELADVLLNAVLFISIAFVLVVIDFEMSYFVIGLLSVLIVLLSRLIVILIPKVLLPKMVNFNYKESAIIIWGGLRGGLSIALVLSLPESRGKDILVIATYCCVVFSILIQGLTVGKVAKYFSRP</sequence>
<feature type="transmembrane region" description="Helical" evidence="12">
    <location>
        <begin position="170"/>
        <end position="188"/>
    </location>
</feature>
<dbReference type="GO" id="GO:0051453">
    <property type="term" value="P:regulation of intracellular pH"/>
    <property type="evidence" value="ECO:0007669"/>
    <property type="project" value="TreeGrafter"/>
</dbReference>
<feature type="transmembrane region" description="Helical" evidence="12">
    <location>
        <begin position="28"/>
        <end position="50"/>
    </location>
</feature>
<evidence type="ECO:0000256" key="10">
    <source>
        <dbReference type="ARBA" id="ARBA00023136"/>
    </source>
</evidence>
<keyword evidence="4" id="KW-0050">Antiport</keyword>
<dbReference type="GO" id="GO:0015386">
    <property type="term" value="F:potassium:proton antiporter activity"/>
    <property type="evidence" value="ECO:0007669"/>
    <property type="project" value="TreeGrafter"/>
</dbReference>
<dbReference type="GO" id="GO:0005886">
    <property type="term" value="C:plasma membrane"/>
    <property type="evidence" value="ECO:0007669"/>
    <property type="project" value="UniProtKB-SubCell"/>
</dbReference>
<dbReference type="Proteomes" id="UP000030152">
    <property type="component" value="Unassembled WGS sequence"/>
</dbReference>
<feature type="transmembrane region" description="Helical" evidence="12">
    <location>
        <begin position="317"/>
        <end position="343"/>
    </location>
</feature>
<feature type="transmembrane region" description="Helical" evidence="12">
    <location>
        <begin position="355"/>
        <end position="373"/>
    </location>
</feature>
<dbReference type="AlphaFoldDB" id="A0A0A2MED2"/>
<evidence type="ECO:0000256" key="2">
    <source>
        <dbReference type="ARBA" id="ARBA00007367"/>
    </source>
</evidence>
<organism evidence="14 15">
    <name type="scientific">Flavobacterium rivuli WB 3.3-2 = DSM 21788</name>
    <dbReference type="NCBI Taxonomy" id="1121895"/>
    <lineage>
        <taxon>Bacteria</taxon>
        <taxon>Pseudomonadati</taxon>
        <taxon>Bacteroidota</taxon>
        <taxon>Flavobacteriia</taxon>
        <taxon>Flavobacteriales</taxon>
        <taxon>Flavobacteriaceae</taxon>
        <taxon>Flavobacterium</taxon>
    </lineage>
</organism>
<evidence type="ECO:0000256" key="3">
    <source>
        <dbReference type="ARBA" id="ARBA00022448"/>
    </source>
</evidence>
<keyword evidence="9" id="KW-0406">Ion transport</keyword>
<dbReference type="RefSeq" id="WP_020214138.1">
    <property type="nucleotide sequence ID" value="NZ_JRLX01000009.1"/>
</dbReference>
<protein>
    <recommendedName>
        <fullName evidence="13">Cation/H+ exchanger transmembrane domain-containing protein</fullName>
    </recommendedName>
</protein>
<evidence type="ECO:0000259" key="13">
    <source>
        <dbReference type="Pfam" id="PF00999"/>
    </source>
</evidence>
<evidence type="ECO:0000256" key="9">
    <source>
        <dbReference type="ARBA" id="ARBA00023065"/>
    </source>
</evidence>
<comment type="caution">
    <text evidence="14">The sequence shown here is derived from an EMBL/GenBank/DDBJ whole genome shotgun (WGS) entry which is preliminary data.</text>
</comment>
<evidence type="ECO:0000313" key="15">
    <source>
        <dbReference type="Proteomes" id="UP000030152"/>
    </source>
</evidence>
<keyword evidence="3" id="KW-0813">Transport</keyword>
<dbReference type="InterPro" id="IPR018422">
    <property type="entry name" value="Cation/H_exchanger_CPA1"/>
</dbReference>
<accession>A0A0A2MED2</accession>
<comment type="subcellular location">
    <subcellularLocation>
        <location evidence="1">Cell membrane</location>
        <topology evidence="1">Multi-pass membrane protein</topology>
    </subcellularLocation>
</comment>
<dbReference type="STRING" id="1121895.GCA_000378485_02973"/>
<reference evidence="14 15" key="1">
    <citation type="submission" date="2013-09" db="EMBL/GenBank/DDBJ databases">
        <authorList>
            <person name="Zeng Z."/>
            <person name="Chen C."/>
        </authorList>
    </citation>
    <scope>NUCLEOTIDE SEQUENCE [LARGE SCALE GENOMIC DNA]</scope>
    <source>
        <strain evidence="14 15">WB 3.3-2</strain>
    </source>
</reference>
<evidence type="ECO:0000313" key="14">
    <source>
        <dbReference type="EMBL" id="KGO86635.1"/>
    </source>
</evidence>
<feature type="transmembrane region" description="Helical" evidence="12">
    <location>
        <begin position="288"/>
        <end position="311"/>
    </location>
</feature>
<dbReference type="Gene3D" id="6.10.140.1330">
    <property type="match status" value="1"/>
</dbReference>
<evidence type="ECO:0000256" key="6">
    <source>
        <dbReference type="ARBA" id="ARBA00022692"/>
    </source>
</evidence>
<evidence type="ECO:0000256" key="12">
    <source>
        <dbReference type="SAM" id="Phobius"/>
    </source>
</evidence>
<keyword evidence="6 12" id="KW-0812">Transmembrane</keyword>
<proteinExistence type="inferred from homology"/>
<keyword evidence="15" id="KW-1185">Reference proteome</keyword>
<dbReference type="GO" id="GO:0098719">
    <property type="term" value="P:sodium ion import across plasma membrane"/>
    <property type="evidence" value="ECO:0007669"/>
    <property type="project" value="TreeGrafter"/>
</dbReference>
<evidence type="ECO:0000256" key="1">
    <source>
        <dbReference type="ARBA" id="ARBA00004651"/>
    </source>
</evidence>
<feature type="transmembrane region" description="Helical" evidence="12">
    <location>
        <begin position="385"/>
        <end position="406"/>
    </location>
</feature>
<dbReference type="Pfam" id="PF00999">
    <property type="entry name" value="Na_H_Exchanger"/>
    <property type="match status" value="1"/>
</dbReference>
<keyword evidence="7 12" id="KW-1133">Transmembrane helix</keyword>
<keyword evidence="11" id="KW-0739">Sodium transport</keyword>
<evidence type="ECO:0000256" key="5">
    <source>
        <dbReference type="ARBA" id="ARBA00022475"/>
    </source>
</evidence>
<feature type="transmembrane region" description="Helical" evidence="12">
    <location>
        <begin position="238"/>
        <end position="267"/>
    </location>
</feature>
<evidence type="ECO:0000256" key="7">
    <source>
        <dbReference type="ARBA" id="ARBA00022989"/>
    </source>
</evidence>
<keyword evidence="8" id="KW-0915">Sodium</keyword>
<feature type="domain" description="Cation/H+ exchanger transmembrane" evidence="13">
    <location>
        <begin position="13"/>
        <end position="405"/>
    </location>
</feature>
<dbReference type="GO" id="GO:0015385">
    <property type="term" value="F:sodium:proton antiporter activity"/>
    <property type="evidence" value="ECO:0007669"/>
    <property type="project" value="InterPro"/>
</dbReference>
<dbReference type="EMBL" id="JRLX01000009">
    <property type="protein sequence ID" value="KGO86635.1"/>
    <property type="molecule type" value="Genomic_DNA"/>
</dbReference>
<feature type="transmembrane region" description="Helical" evidence="12">
    <location>
        <begin position="128"/>
        <end position="150"/>
    </location>
</feature>
<comment type="similarity">
    <text evidence="2">Belongs to the monovalent cation:proton antiporter 1 (CPA1) transporter (TC 2.A.36) family.</text>
</comment>
<name>A0A0A2MED2_9FLAO</name>
<feature type="transmembrane region" description="Helical" evidence="12">
    <location>
        <begin position="99"/>
        <end position="121"/>
    </location>
</feature>
<dbReference type="PANTHER" id="PTHR10110">
    <property type="entry name" value="SODIUM/HYDROGEN EXCHANGER"/>
    <property type="match status" value="1"/>
</dbReference>
<dbReference type="OrthoDB" id="9774146at2"/>
<keyword evidence="5" id="KW-1003">Cell membrane</keyword>